<reference evidence="1 2" key="1">
    <citation type="journal article" date="2019" name="Nat. Ecol. Evol.">
        <title>Megaphylogeny resolves global patterns of mushroom evolution.</title>
        <authorList>
            <person name="Varga T."/>
            <person name="Krizsan K."/>
            <person name="Foldi C."/>
            <person name="Dima B."/>
            <person name="Sanchez-Garcia M."/>
            <person name="Sanchez-Ramirez S."/>
            <person name="Szollosi G.J."/>
            <person name="Szarkandi J.G."/>
            <person name="Papp V."/>
            <person name="Albert L."/>
            <person name="Andreopoulos W."/>
            <person name="Angelini C."/>
            <person name="Antonin V."/>
            <person name="Barry K.W."/>
            <person name="Bougher N.L."/>
            <person name="Buchanan P."/>
            <person name="Buyck B."/>
            <person name="Bense V."/>
            <person name="Catcheside P."/>
            <person name="Chovatia M."/>
            <person name="Cooper J."/>
            <person name="Damon W."/>
            <person name="Desjardin D."/>
            <person name="Finy P."/>
            <person name="Geml J."/>
            <person name="Haridas S."/>
            <person name="Hughes K."/>
            <person name="Justo A."/>
            <person name="Karasinski D."/>
            <person name="Kautmanova I."/>
            <person name="Kiss B."/>
            <person name="Kocsube S."/>
            <person name="Kotiranta H."/>
            <person name="LaButti K.M."/>
            <person name="Lechner B.E."/>
            <person name="Liimatainen K."/>
            <person name="Lipzen A."/>
            <person name="Lukacs Z."/>
            <person name="Mihaltcheva S."/>
            <person name="Morgado L.N."/>
            <person name="Niskanen T."/>
            <person name="Noordeloos M.E."/>
            <person name="Ohm R.A."/>
            <person name="Ortiz-Santana B."/>
            <person name="Ovrebo C."/>
            <person name="Racz N."/>
            <person name="Riley R."/>
            <person name="Savchenko A."/>
            <person name="Shiryaev A."/>
            <person name="Soop K."/>
            <person name="Spirin V."/>
            <person name="Szebenyi C."/>
            <person name="Tomsovsky M."/>
            <person name="Tulloss R.E."/>
            <person name="Uehling J."/>
            <person name="Grigoriev I.V."/>
            <person name="Vagvolgyi C."/>
            <person name="Papp T."/>
            <person name="Martin F.M."/>
            <person name="Miettinen O."/>
            <person name="Hibbett D.S."/>
            <person name="Nagy L.G."/>
        </authorList>
    </citation>
    <scope>NUCLEOTIDE SEQUENCE [LARGE SCALE GENOMIC DNA]</scope>
    <source>
        <strain evidence="1 2">NL-1719</strain>
    </source>
</reference>
<dbReference type="Proteomes" id="UP000308600">
    <property type="component" value="Unassembled WGS sequence"/>
</dbReference>
<name>A0ACD3B0H9_9AGAR</name>
<evidence type="ECO:0000313" key="1">
    <source>
        <dbReference type="EMBL" id="TFK71484.1"/>
    </source>
</evidence>
<organism evidence="1 2">
    <name type="scientific">Pluteus cervinus</name>
    <dbReference type="NCBI Taxonomy" id="181527"/>
    <lineage>
        <taxon>Eukaryota</taxon>
        <taxon>Fungi</taxon>
        <taxon>Dikarya</taxon>
        <taxon>Basidiomycota</taxon>
        <taxon>Agaricomycotina</taxon>
        <taxon>Agaricomycetes</taxon>
        <taxon>Agaricomycetidae</taxon>
        <taxon>Agaricales</taxon>
        <taxon>Pluteineae</taxon>
        <taxon>Pluteaceae</taxon>
        <taxon>Pluteus</taxon>
    </lineage>
</organism>
<proteinExistence type="predicted"/>
<evidence type="ECO:0000313" key="2">
    <source>
        <dbReference type="Proteomes" id="UP000308600"/>
    </source>
</evidence>
<protein>
    <submittedName>
        <fullName evidence="1">Uncharacterized protein</fullName>
    </submittedName>
</protein>
<dbReference type="EMBL" id="ML208297">
    <property type="protein sequence ID" value="TFK71484.1"/>
    <property type="molecule type" value="Genomic_DNA"/>
</dbReference>
<sequence length="264" mass="29950">MQILDLPVETLSTIVEFVRVADHADYATLPSDAICPHNCLKSLSLVCSALRPLAQREHFSHVTLKRPISTQITPPCHRFLDLLNRQPIITSYVRGVVLADKEENHGDKSWILPNADVVANILLRLPHLTSFHIMTTKFVLTWAHIPEILVQAMYTIFQLPSLRTLCLTGFHDLPVDLLDRSPHVQNLHLLRSYFKHPSIQEELHAPFQGITPLSLAPSPQIRHLEIREAFPLCNFPFGCLNVPISSHLETLESFQAPQTLEIHM</sequence>
<gene>
    <name evidence="1" type="ORF">BDN72DRAFT_436613</name>
</gene>
<keyword evidence="2" id="KW-1185">Reference proteome</keyword>
<accession>A0ACD3B0H9</accession>